<dbReference type="AlphaFoldDB" id="A0A0N5D8P7"/>
<dbReference type="OrthoDB" id="10009287at2759"/>
<keyword evidence="4" id="KW-1185">Reference proteome</keyword>
<feature type="transmembrane region" description="Helical" evidence="1">
    <location>
        <begin position="43"/>
        <end position="64"/>
    </location>
</feature>
<evidence type="ECO:0000313" key="5">
    <source>
        <dbReference type="WBParaSite" id="TCLT_0000948401-mRNA-1"/>
    </source>
</evidence>
<reference evidence="3 4" key="2">
    <citation type="submission" date="2018-11" db="EMBL/GenBank/DDBJ databases">
        <authorList>
            <consortium name="Pathogen Informatics"/>
        </authorList>
    </citation>
    <scope>NUCLEOTIDE SEQUENCE [LARGE SCALE GENOMIC DNA]</scope>
</reference>
<evidence type="ECO:0000313" key="4">
    <source>
        <dbReference type="Proteomes" id="UP000276776"/>
    </source>
</evidence>
<feature type="region of interest" description="Disordered" evidence="2">
    <location>
        <begin position="236"/>
        <end position="270"/>
    </location>
</feature>
<dbReference type="GO" id="GO:0016020">
    <property type="term" value="C:membrane"/>
    <property type="evidence" value="ECO:0007669"/>
    <property type="project" value="UniProtKB-SubCell"/>
</dbReference>
<feature type="compositionally biased region" description="Basic and acidic residues" evidence="2">
    <location>
        <begin position="244"/>
        <end position="255"/>
    </location>
</feature>
<feature type="compositionally biased region" description="Basic residues" evidence="2">
    <location>
        <begin position="256"/>
        <end position="270"/>
    </location>
</feature>
<name>A0A0N5D8P7_THECL</name>
<evidence type="ECO:0000256" key="1">
    <source>
        <dbReference type="RuleBase" id="RU362006"/>
    </source>
</evidence>
<comment type="caution">
    <text evidence="1">Lacks conserved residue(s) required for the propagation of feature annotation.</text>
</comment>
<protein>
    <recommendedName>
        <fullName evidence="1">Receptor expression-enhancing protein</fullName>
    </recommendedName>
</protein>
<comment type="similarity">
    <text evidence="1">Belongs to the DP1 family.</text>
</comment>
<accession>A0A0N5D8P7</accession>
<dbReference type="WBParaSite" id="TCLT_0000948401-mRNA-1">
    <property type="protein sequence ID" value="TCLT_0000948401-mRNA-1"/>
    <property type="gene ID" value="TCLT_0000948401"/>
</dbReference>
<reference evidence="5" key="1">
    <citation type="submission" date="2017-02" db="UniProtKB">
        <authorList>
            <consortium name="WormBaseParasite"/>
        </authorList>
    </citation>
    <scope>IDENTIFICATION</scope>
</reference>
<evidence type="ECO:0000313" key="3">
    <source>
        <dbReference type="EMBL" id="VDN07105.1"/>
    </source>
</evidence>
<dbReference type="OMA" id="WTVYAGF"/>
<dbReference type="GO" id="GO:0071782">
    <property type="term" value="C:endoplasmic reticulum tubular network"/>
    <property type="evidence" value="ECO:0007669"/>
    <property type="project" value="TreeGrafter"/>
</dbReference>
<keyword evidence="1" id="KW-0812">Transmembrane</keyword>
<dbReference type="GO" id="GO:0071786">
    <property type="term" value="P:endoplasmic reticulum tubular network organization"/>
    <property type="evidence" value="ECO:0007669"/>
    <property type="project" value="TreeGrafter"/>
</dbReference>
<organism evidence="5">
    <name type="scientific">Thelazia callipaeda</name>
    <name type="common">Oriental eyeworm</name>
    <name type="synonym">Parasitic nematode</name>
    <dbReference type="NCBI Taxonomy" id="103827"/>
    <lineage>
        <taxon>Eukaryota</taxon>
        <taxon>Metazoa</taxon>
        <taxon>Ecdysozoa</taxon>
        <taxon>Nematoda</taxon>
        <taxon>Chromadorea</taxon>
        <taxon>Rhabditida</taxon>
        <taxon>Spirurina</taxon>
        <taxon>Spiruromorpha</taxon>
        <taxon>Thelazioidea</taxon>
        <taxon>Thelaziidae</taxon>
        <taxon>Thelazia</taxon>
    </lineage>
</organism>
<sequence length="270" mass="30514">MVLQFLSHAASLIVGALYPAFKTFKVIRDGEYSQMNRWLKYWTVYAGFLAADAIGDALLLPYIVPGYLAMKMGFLLWTASPYTDGASLIHQKLVAPVLTLYEQDIDEMLDNMKLLVQRQITKLGSGVLDKLVFVDIFLKYLVSVRQKCFYRVRIGLLPLVTVDRGAINQKFLTNQKASVTVVVEEQEEEEDIILVNGHNGNITAEPEQIESINFIGGDQFANDDVVLSNANVVKNKQRKVSKTKKSEGDSKEASHRNRRVRKNRSISRTR</sequence>
<keyword evidence="1" id="KW-1133">Transmembrane helix</keyword>
<comment type="subcellular location">
    <subcellularLocation>
        <location evidence="1">Membrane</location>
        <topology evidence="1">Multi-pass membrane protein</topology>
    </subcellularLocation>
</comment>
<dbReference type="Pfam" id="PF03134">
    <property type="entry name" value="TB2_DP1_HVA22"/>
    <property type="match status" value="1"/>
</dbReference>
<gene>
    <name evidence="3" type="ORF">TCLT_LOCUS9473</name>
</gene>
<dbReference type="PANTHER" id="PTHR12300">
    <property type="entry name" value="HVA22-LIKE PROTEINS"/>
    <property type="match status" value="1"/>
</dbReference>
<dbReference type="EMBL" id="UYYF01004805">
    <property type="protein sequence ID" value="VDN07105.1"/>
    <property type="molecule type" value="Genomic_DNA"/>
</dbReference>
<dbReference type="STRING" id="103827.A0A0N5D8P7"/>
<dbReference type="Proteomes" id="UP000276776">
    <property type="component" value="Unassembled WGS sequence"/>
</dbReference>
<evidence type="ECO:0000256" key="2">
    <source>
        <dbReference type="SAM" id="MobiDB-lite"/>
    </source>
</evidence>
<keyword evidence="1" id="KW-0472">Membrane</keyword>
<dbReference type="InterPro" id="IPR004345">
    <property type="entry name" value="TB2_DP1_HVA22"/>
</dbReference>
<dbReference type="PANTHER" id="PTHR12300:SF117">
    <property type="entry name" value="LP05237P-RELATED"/>
    <property type="match status" value="1"/>
</dbReference>
<proteinExistence type="inferred from homology"/>